<reference evidence="2 3" key="1">
    <citation type="journal article" date="2011" name="J. Bacteriol.">
        <title>Complete genome sequence of Paenibacillus polymyxa SC2, a strain of plant growth-promoting Rhizobacterium with broad-spectrum antimicrobial activity.</title>
        <authorList>
            <person name="Ma M."/>
            <person name="Wang C."/>
            <person name="Ding Y."/>
            <person name="Li L."/>
            <person name="Shen D."/>
            <person name="Jiang X."/>
            <person name="Guan D."/>
            <person name="Cao F."/>
            <person name="Chen H."/>
            <person name="Feng R."/>
            <person name="Wang X."/>
            <person name="Ge Y."/>
            <person name="Yao L."/>
            <person name="Bing X."/>
            <person name="Yang X."/>
            <person name="Li J."/>
            <person name="Du B."/>
        </authorList>
    </citation>
    <scope>NUCLEOTIDE SEQUENCE [LARGE SCALE GENOMIC DNA]</scope>
    <source>
        <strain evidence="2 3">SC2</strain>
        <plasmid evidence="3">pSC2</plasmid>
    </source>
</reference>
<dbReference type="HOGENOM" id="CLU_1531088_0_0_9"/>
<sequence>MVNENKTRSKKTKNYNIIAREDIEGIIVNLENERIELNDQMVKAQENKLDDLVALYRGQYFATGKAIEKLNELLEIPFEDVVIGVQIGVFDRKTVVKQLDLVKELNSEPLAETFAEILVASWRGDILDSSQFHEFEKLQHQILKDEKDTWALSLTYGISSELSKKIIHSWKKQIK</sequence>
<feature type="coiled-coil region" evidence="1">
    <location>
        <begin position="20"/>
        <end position="47"/>
    </location>
</feature>
<organism evidence="2 3">
    <name type="scientific">Paenibacillus polymyxa (strain SC2)</name>
    <name type="common">Bacillus polymyxa</name>
    <dbReference type="NCBI Taxonomy" id="886882"/>
    <lineage>
        <taxon>Bacteria</taxon>
        <taxon>Bacillati</taxon>
        <taxon>Bacillota</taxon>
        <taxon>Bacilli</taxon>
        <taxon>Bacillales</taxon>
        <taxon>Paenibacillaceae</taxon>
        <taxon>Paenibacillus</taxon>
    </lineage>
</organism>
<dbReference type="PATRIC" id="fig|886882.15.peg.5436"/>
<gene>
    <name evidence="2" type="ORF">PPSC2_25875</name>
</gene>
<proteinExistence type="predicted"/>
<dbReference type="KEGG" id="ppm:PPSC2_25875"/>
<name>E3EKN1_PAEPS</name>
<protein>
    <submittedName>
        <fullName evidence="2">Uncharacterized protein</fullName>
    </submittedName>
</protein>
<geneLocation type="plasmid" evidence="2 3">
    <name>pSC2</name>
</geneLocation>
<keyword evidence="1" id="KW-0175">Coiled coil</keyword>
<evidence type="ECO:0000256" key="1">
    <source>
        <dbReference type="SAM" id="Coils"/>
    </source>
</evidence>
<dbReference type="Proteomes" id="UP000006868">
    <property type="component" value="Plasmid pSC2"/>
</dbReference>
<accession>E3EKN1</accession>
<keyword evidence="2" id="KW-0614">Plasmid</keyword>
<dbReference type="EMBL" id="CP002214">
    <property type="protein sequence ID" value="ADO59863.1"/>
    <property type="molecule type" value="Genomic_DNA"/>
</dbReference>
<evidence type="ECO:0000313" key="3">
    <source>
        <dbReference type="Proteomes" id="UP000006868"/>
    </source>
</evidence>
<evidence type="ECO:0000313" key="2">
    <source>
        <dbReference type="EMBL" id="ADO59863.1"/>
    </source>
</evidence>
<dbReference type="AlphaFoldDB" id="E3EKN1"/>